<accession>A0A8H7XRC3</accession>
<gene>
    <name evidence="2" type="ORF">JR316_010829</name>
</gene>
<dbReference type="InterPro" id="IPR036047">
    <property type="entry name" value="F-box-like_dom_sf"/>
</dbReference>
<feature type="domain" description="F-box" evidence="1">
    <location>
        <begin position="3"/>
        <end position="52"/>
    </location>
</feature>
<dbReference type="InterPro" id="IPR001810">
    <property type="entry name" value="F-box_dom"/>
</dbReference>
<reference evidence="2" key="1">
    <citation type="submission" date="2021-02" db="EMBL/GenBank/DDBJ databases">
        <title>Psilocybe cubensis genome.</title>
        <authorList>
            <person name="Mckernan K.J."/>
            <person name="Crawford S."/>
            <person name="Trippe A."/>
            <person name="Kane L.T."/>
            <person name="Mclaughlin S."/>
        </authorList>
    </citation>
    <scope>NUCLEOTIDE SEQUENCE [LARGE SCALE GENOMIC DNA]</scope>
    <source>
        <strain evidence="2">MGC-MH-2018</strain>
    </source>
</reference>
<name>A0A8H7XRC3_PSICU</name>
<protein>
    <recommendedName>
        <fullName evidence="1">F-box domain-containing protein</fullName>
    </recommendedName>
</protein>
<dbReference type="PROSITE" id="PS50181">
    <property type="entry name" value="FBOX"/>
    <property type="match status" value="1"/>
</dbReference>
<dbReference type="OrthoDB" id="2788844at2759"/>
<dbReference type="Pfam" id="PF12937">
    <property type="entry name" value="F-box-like"/>
    <property type="match status" value="1"/>
</dbReference>
<dbReference type="SMART" id="SM00256">
    <property type="entry name" value="FBOX"/>
    <property type="match status" value="1"/>
</dbReference>
<dbReference type="SUPFAM" id="SSF81383">
    <property type="entry name" value="F-box domain"/>
    <property type="match status" value="1"/>
</dbReference>
<evidence type="ECO:0000313" key="2">
    <source>
        <dbReference type="EMBL" id="KAG5164323.1"/>
    </source>
</evidence>
<comment type="caution">
    <text evidence="2">The sequence shown here is derived from an EMBL/GenBank/DDBJ whole genome shotgun (WGS) entry which is preliminary data.</text>
</comment>
<sequence>MKTSVDAELPNEMILRIFQYLDLQGLITARLVNQRWRGLVPFAEIEEARKTMLDFYMDLSVSPTFHRTREWVKKNRKSFNRETYILKLVAQYPSLPEEYRLWVLEWPEIAVIGGVWPGLARRAYLKEHADGVNIRPGTNWLSYPQVSTMAYADFHNQTIEAIPGILIWSQPDYLTWLIVDERKHLNGKLFHSGITEYRHLLEGSLGENKLQHPYDRLTPSWIAYLRELWKAIEEADKGLNLASAPNKCGVNGTEAATPIPFVIPEVQHLAGIAWKRRNSSETTTWMSGIRATHSFDREE</sequence>
<dbReference type="Gene3D" id="1.20.1280.50">
    <property type="match status" value="1"/>
</dbReference>
<evidence type="ECO:0000259" key="1">
    <source>
        <dbReference type="PROSITE" id="PS50181"/>
    </source>
</evidence>
<dbReference type="CDD" id="cd09917">
    <property type="entry name" value="F-box_SF"/>
    <property type="match status" value="1"/>
</dbReference>
<dbReference type="AlphaFoldDB" id="A0A8H7XRC3"/>
<proteinExistence type="predicted"/>
<organism evidence="2">
    <name type="scientific">Psilocybe cubensis</name>
    <name type="common">Psychedelic mushroom</name>
    <name type="synonym">Stropharia cubensis</name>
    <dbReference type="NCBI Taxonomy" id="181762"/>
    <lineage>
        <taxon>Eukaryota</taxon>
        <taxon>Fungi</taxon>
        <taxon>Dikarya</taxon>
        <taxon>Basidiomycota</taxon>
        <taxon>Agaricomycotina</taxon>
        <taxon>Agaricomycetes</taxon>
        <taxon>Agaricomycetidae</taxon>
        <taxon>Agaricales</taxon>
        <taxon>Agaricineae</taxon>
        <taxon>Strophariaceae</taxon>
        <taxon>Psilocybe</taxon>
    </lineage>
</organism>
<dbReference type="EMBL" id="JAFIQS010000012">
    <property type="protein sequence ID" value="KAG5164323.1"/>
    <property type="molecule type" value="Genomic_DNA"/>
</dbReference>